<dbReference type="Proteomes" id="UP001519460">
    <property type="component" value="Unassembled WGS sequence"/>
</dbReference>
<feature type="compositionally biased region" description="Basic and acidic residues" evidence="1">
    <location>
        <begin position="271"/>
        <end position="281"/>
    </location>
</feature>
<evidence type="ECO:0000313" key="3">
    <source>
        <dbReference type="Proteomes" id="UP001519460"/>
    </source>
</evidence>
<feature type="region of interest" description="Disordered" evidence="1">
    <location>
        <begin position="654"/>
        <end position="685"/>
    </location>
</feature>
<accession>A0ABD0LIS8</accession>
<feature type="compositionally biased region" description="Polar residues" evidence="1">
    <location>
        <begin position="292"/>
        <end position="303"/>
    </location>
</feature>
<feature type="compositionally biased region" description="Polar residues" evidence="1">
    <location>
        <begin position="189"/>
        <end position="214"/>
    </location>
</feature>
<reference evidence="2 3" key="1">
    <citation type="journal article" date="2023" name="Sci. Data">
        <title>Genome assembly of the Korean intertidal mud-creeper Batillaria attramentaria.</title>
        <authorList>
            <person name="Patra A.K."/>
            <person name="Ho P.T."/>
            <person name="Jun S."/>
            <person name="Lee S.J."/>
            <person name="Kim Y."/>
            <person name="Won Y.J."/>
        </authorList>
    </citation>
    <scope>NUCLEOTIDE SEQUENCE [LARGE SCALE GENOMIC DNA]</scope>
    <source>
        <strain evidence="2">Wonlab-2016</strain>
    </source>
</reference>
<feature type="region of interest" description="Disordered" evidence="1">
    <location>
        <begin position="230"/>
        <end position="425"/>
    </location>
</feature>
<feature type="compositionally biased region" description="Polar residues" evidence="1">
    <location>
        <begin position="360"/>
        <end position="374"/>
    </location>
</feature>
<evidence type="ECO:0000256" key="1">
    <source>
        <dbReference type="SAM" id="MobiDB-lite"/>
    </source>
</evidence>
<protein>
    <submittedName>
        <fullName evidence="2">Uncharacterized protein</fullName>
    </submittedName>
</protein>
<name>A0ABD0LIS8_9CAEN</name>
<gene>
    <name evidence="2" type="ORF">BaRGS_00009399</name>
</gene>
<feature type="region of interest" description="Disordered" evidence="1">
    <location>
        <begin position="95"/>
        <end position="215"/>
    </location>
</feature>
<feature type="compositionally biased region" description="Polar residues" evidence="1">
    <location>
        <begin position="161"/>
        <end position="178"/>
    </location>
</feature>
<dbReference type="AlphaFoldDB" id="A0ABD0LIS8"/>
<feature type="region of interest" description="Disordered" evidence="1">
    <location>
        <begin position="450"/>
        <end position="510"/>
    </location>
</feature>
<organism evidence="2 3">
    <name type="scientific">Batillaria attramentaria</name>
    <dbReference type="NCBI Taxonomy" id="370345"/>
    <lineage>
        <taxon>Eukaryota</taxon>
        <taxon>Metazoa</taxon>
        <taxon>Spiralia</taxon>
        <taxon>Lophotrochozoa</taxon>
        <taxon>Mollusca</taxon>
        <taxon>Gastropoda</taxon>
        <taxon>Caenogastropoda</taxon>
        <taxon>Sorbeoconcha</taxon>
        <taxon>Cerithioidea</taxon>
        <taxon>Batillariidae</taxon>
        <taxon>Batillaria</taxon>
    </lineage>
</organism>
<dbReference type="EMBL" id="JACVVK020000044">
    <property type="protein sequence ID" value="KAK7499424.1"/>
    <property type="molecule type" value="Genomic_DNA"/>
</dbReference>
<comment type="caution">
    <text evidence="2">The sequence shown here is derived from an EMBL/GenBank/DDBJ whole genome shotgun (WGS) entry which is preliminary data.</text>
</comment>
<feature type="compositionally biased region" description="Basic and acidic residues" evidence="1">
    <location>
        <begin position="335"/>
        <end position="346"/>
    </location>
</feature>
<evidence type="ECO:0000313" key="2">
    <source>
        <dbReference type="EMBL" id="KAK7499424.1"/>
    </source>
</evidence>
<feature type="non-terminal residue" evidence="2">
    <location>
        <position position="685"/>
    </location>
</feature>
<keyword evidence="3" id="KW-1185">Reference proteome</keyword>
<sequence length="685" mass="74178">MADIPRTRREFEQKDFMQQKRIKKLLVTRHFDCFCQHLTTSILPSFARVLCSDDLNELQKRARIDSDSSVIFDLLLRIQKSLKKDPTWWEVLEEQPSFHSGSGPPPTPQSRGGPPLNFPDRPPSSRFSDRPQLLSSDQPPPCPPESLYSSHQPPHDFPDRQTPQPFQYPSLPVSNPSAGDSPPARDTQRSLPDLSSSVGTYPSSTHTTCGSQVTMDDIVTGRVFEQMRSASETSGLGLGGTDRGLGATAGLSEQNGIDDITIEQNVNTGERAADPRVRLADGDTSPGGEADFSQSSHESQNIDNSEDAANARRDLQPVALHEDEVDETPNSQEHSTGDEERQRIVERAAIADGSLDRHLNQPNASWQNTSAESTESARENLHSRFSMPISSAAASASVLPQSDLEEDDRERSLQSESQLPDLRLTSLQPPIQQSQNENSNEPARQGDVLSRVSLGGSNNSAAEGERTNTSHVPIAVSSAPPSADDPTAAGSGSDNTAPRHAVGVSAESASTGSNDIIPSFHFQPLEVAPLTHYPHCGLPPSERQARTDRAAEEKGIFNPCQPPWLGTAPIVAGSTQVPQQAHEESRGSLQVAFRGNSGAVPEWRVQQGRRDVPPVVNVEGTVFPTGQSHEDDVDLRRVPRREVNVQGGEFLSGSDSLLRVELQEDGSLGQEGEQENGDGGGARLP</sequence>
<feature type="compositionally biased region" description="Low complexity" evidence="1">
    <location>
        <begin position="470"/>
        <end position="491"/>
    </location>
</feature>
<proteinExistence type="predicted"/>